<keyword evidence="6" id="KW-1185">Reference proteome</keyword>
<protein>
    <submittedName>
        <fullName evidence="5">Zeaxanthin epoxidase, chloroplastic-like</fullName>
    </submittedName>
</protein>
<sequence length="438" mass="47976">MAISPQILGPAEMGVGLPVPEPIPWDGNPRIIRCGDCNGKIGPVSPCCHLCRLGIRSLVLESSENLRITGFALTMWTNAWRALDALGIGDSLRKNSVQIHGYQLASANSNQPASQRSSEANVKFKFENRCVRRKMLLETLAGELPAGTIRFSSKVVLIEESGKFKLVHLADGSVIKTKVLIGCDGVHSIVAKWLGLQDAVSCGRSSIRGFVNYPNPHGYEPKIHVHLEGGVRYGLIPCSDTSVYWACTFDPSIFKHAGEEPTPAEMKQFVVANVRSAPMQVSDVVGRTELDFINYAPLKLRLPWNILLGNIQKNNVCVAGDAFHPMTPDLGQGGCSALEGGVVLARCLGEALLTKTKGHEEAKDGEFAQIEKGLEKYVRERRWRCFSLVSVAYLFGLVQQNEGKLISYLRKKFLSNYFATTMVKMADFECGELSAPVP</sequence>
<dbReference type="GO" id="GO:0071949">
    <property type="term" value="F:FAD binding"/>
    <property type="evidence" value="ECO:0007669"/>
    <property type="project" value="InterPro"/>
</dbReference>
<evidence type="ECO:0000256" key="1">
    <source>
        <dbReference type="ARBA" id="ARBA00023002"/>
    </source>
</evidence>
<evidence type="ECO:0000259" key="4">
    <source>
        <dbReference type="Pfam" id="PF01494"/>
    </source>
</evidence>
<dbReference type="Gene3D" id="3.50.50.60">
    <property type="entry name" value="FAD/NAD(P)-binding domain"/>
    <property type="match status" value="1"/>
</dbReference>
<dbReference type="Proteomes" id="UP000250235">
    <property type="component" value="Unassembled WGS sequence"/>
</dbReference>
<dbReference type="PANTHER" id="PTHR45934:SF28">
    <property type="entry name" value="OS03G0153100 PROTEIN"/>
    <property type="match status" value="1"/>
</dbReference>
<dbReference type="InterPro" id="IPR002938">
    <property type="entry name" value="FAD-bd"/>
</dbReference>
<dbReference type="GO" id="GO:0004497">
    <property type="term" value="F:monooxygenase activity"/>
    <property type="evidence" value="ECO:0007669"/>
    <property type="project" value="UniProtKB-KW"/>
</dbReference>
<dbReference type="InterPro" id="IPR044560">
    <property type="entry name" value="MOase"/>
</dbReference>
<dbReference type="PANTHER" id="PTHR45934">
    <property type="entry name" value="FAD/NAD(P)-BINDING OXIDOREDUCTASE FAMILY PROTEIN"/>
    <property type="match status" value="1"/>
</dbReference>
<gene>
    <name evidence="5" type="ORF">F511_18185</name>
</gene>
<evidence type="ECO:0000313" key="6">
    <source>
        <dbReference type="Proteomes" id="UP000250235"/>
    </source>
</evidence>
<dbReference type="AlphaFoldDB" id="A0A2Z7BIB4"/>
<evidence type="ECO:0000256" key="2">
    <source>
        <dbReference type="ARBA" id="ARBA00023033"/>
    </source>
</evidence>
<keyword evidence="1" id="KW-0560">Oxidoreductase</keyword>
<accession>A0A2Z7BIB4</accession>
<dbReference type="Pfam" id="PF01494">
    <property type="entry name" value="FAD_binding_3"/>
    <property type="match status" value="1"/>
</dbReference>
<dbReference type="EMBL" id="KV006333">
    <property type="protein sequence ID" value="KZV33169.1"/>
    <property type="molecule type" value="Genomic_DNA"/>
</dbReference>
<evidence type="ECO:0000313" key="5">
    <source>
        <dbReference type="EMBL" id="KZV33169.1"/>
    </source>
</evidence>
<organism evidence="5 6">
    <name type="scientific">Dorcoceras hygrometricum</name>
    <dbReference type="NCBI Taxonomy" id="472368"/>
    <lineage>
        <taxon>Eukaryota</taxon>
        <taxon>Viridiplantae</taxon>
        <taxon>Streptophyta</taxon>
        <taxon>Embryophyta</taxon>
        <taxon>Tracheophyta</taxon>
        <taxon>Spermatophyta</taxon>
        <taxon>Magnoliopsida</taxon>
        <taxon>eudicotyledons</taxon>
        <taxon>Gunneridae</taxon>
        <taxon>Pentapetalae</taxon>
        <taxon>asterids</taxon>
        <taxon>lamiids</taxon>
        <taxon>Lamiales</taxon>
        <taxon>Gesneriaceae</taxon>
        <taxon>Didymocarpoideae</taxon>
        <taxon>Trichosporeae</taxon>
        <taxon>Loxocarpinae</taxon>
        <taxon>Dorcoceras</taxon>
    </lineage>
</organism>
<dbReference type="InterPro" id="IPR036188">
    <property type="entry name" value="FAD/NAD-bd_sf"/>
</dbReference>
<name>A0A2Z7BIB4_9LAMI</name>
<dbReference type="OrthoDB" id="655030at2759"/>
<dbReference type="PRINTS" id="PR00420">
    <property type="entry name" value="RNGMNOXGNASE"/>
</dbReference>
<reference evidence="5 6" key="1">
    <citation type="journal article" date="2015" name="Proc. Natl. Acad. Sci. U.S.A.">
        <title>The resurrection genome of Boea hygrometrica: A blueprint for survival of dehydration.</title>
        <authorList>
            <person name="Xiao L."/>
            <person name="Yang G."/>
            <person name="Zhang L."/>
            <person name="Yang X."/>
            <person name="Zhao S."/>
            <person name="Ji Z."/>
            <person name="Zhou Q."/>
            <person name="Hu M."/>
            <person name="Wang Y."/>
            <person name="Chen M."/>
            <person name="Xu Y."/>
            <person name="Jin H."/>
            <person name="Xiao X."/>
            <person name="Hu G."/>
            <person name="Bao F."/>
            <person name="Hu Y."/>
            <person name="Wan P."/>
            <person name="Li L."/>
            <person name="Deng X."/>
            <person name="Kuang T."/>
            <person name="Xiang C."/>
            <person name="Zhu J.K."/>
            <person name="Oliver M.J."/>
            <person name="He Y."/>
        </authorList>
    </citation>
    <scope>NUCLEOTIDE SEQUENCE [LARGE SCALE GENOMIC DNA]</scope>
    <source>
        <strain evidence="6">cv. XS01</strain>
    </source>
</reference>
<keyword evidence="2" id="KW-0503">Monooxygenase</keyword>
<feature type="domain" description="FAD-binding" evidence="4">
    <location>
        <begin position="50"/>
        <end position="352"/>
    </location>
</feature>
<comment type="similarity">
    <text evidence="3">Belongs to the 3-hydroxybenzoate 6-hydroxylase family.</text>
</comment>
<dbReference type="SUPFAM" id="SSF51905">
    <property type="entry name" value="FAD/NAD(P)-binding domain"/>
    <property type="match status" value="1"/>
</dbReference>
<evidence type="ECO:0000256" key="3">
    <source>
        <dbReference type="ARBA" id="ARBA00024018"/>
    </source>
</evidence>
<proteinExistence type="inferred from homology"/>